<gene>
    <name evidence="1" type="ORF">CPELA_05170</name>
</gene>
<dbReference type="Proteomes" id="UP000288929">
    <property type="component" value="Chromosome"/>
</dbReference>
<keyword evidence="2" id="KW-1185">Reference proteome</keyword>
<evidence type="ECO:0000313" key="1">
    <source>
        <dbReference type="EMBL" id="QAU52306.1"/>
    </source>
</evidence>
<organism evidence="1 2">
    <name type="scientific">Corynebacterium pelargi</name>
    <dbReference type="NCBI Taxonomy" id="1471400"/>
    <lineage>
        <taxon>Bacteria</taxon>
        <taxon>Bacillati</taxon>
        <taxon>Actinomycetota</taxon>
        <taxon>Actinomycetes</taxon>
        <taxon>Mycobacteriales</taxon>
        <taxon>Corynebacteriaceae</taxon>
        <taxon>Corynebacterium</taxon>
    </lineage>
</organism>
<evidence type="ECO:0000313" key="2">
    <source>
        <dbReference type="Proteomes" id="UP000288929"/>
    </source>
</evidence>
<accession>A0A410W8N4</accession>
<dbReference type="RefSeq" id="WP_128889776.1">
    <property type="nucleotide sequence ID" value="NZ_BMCX01000001.1"/>
</dbReference>
<dbReference type="Pfam" id="PF09990">
    <property type="entry name" value="DUF2231"/>
    <property type="match status" value="1"/>
</dbReference>
<dbReference type="AlphaFoldDB" id="A0A410W8N4"/>
<protein>
    <submittedName>
        <fullName evidence="1">Uncharacterized protein</fullName>
    </submittedName>
</protein>
<dbReference type="EMBL" id="CP035299">
    <property type="protein sequence ID" value="QAU52306.1"/>
    <property type="molecule type" value="Genomic_DNA"/>
</dbReference>
<dbReference type="InterPro" id="IPR019251">
    <property type="entry name" value="DUF2231_TM"/>
</dbReference>
<sequence length="146" mass="15271">MDITIDGVPLHPLVVHLSVVAVPLAGILALVWTLGKARLATLSLAVSWIAAAATLLAKISGERLLEAKGLSEHNPGPVADHVTWATYALASIATLAVFSTFGRSIGTKSGAWIWNLTRMLIILAALASVLSIVIAGHEGAKLVWTH</sequence>
<proteinExistence type="predicted"/>
<dbReference type="OrthoDB" id="9998328at2"/>
<name>A0A410W8N4_9CORY</name>
<reference evidence="1 2" key="1">
    <citation type="submission" date="2019-01" db="EMBL/GenBank/DDBJ databases">
        <authorList>
            <person name="Ruckert C."/>
            <person name="Busche T."/>
            <person name="Kalinowski J."/>
        </authorList>
    </citation>
    <scope>NUCLEOTIDE SEQUENCE [LARGE SCALE GENOMIC DNA]</scope>
    <source>
        <strain evidence="1 2">136/3</strain>
    </source>
</reference>
<dbReference type="KEGG" id="cpeg:CPELA_05170"/>